<dbReference type="HOGENOM" id="CLU_700975_0_0_1"/>
<dbReference type="Gramene" id="ERN14662">
    <property type="protein sequence ID" value="ERN14662"/>
    <property type="gene ID" value="AMTR_s00038p00208310"/>
</dbReference>
<dbReference type="GO" id="GO:0003723">
    <property type="term" value="F:RNA binding"/>
    <property type="evidence" value="ECO:0007669"/>
    <property type="project" value="InterPro"/>
</dbReference>
<protein>
    <recommendedName>
        <fullName evidence="1">PORR domain-containing protein</fullName>
    </recommendedName>
</protein>
<dbReference type="PANTHER" id="PTHR31476">
    <property type="entry name" value="PROTEIN WHAT'S THIS FACTOR 1 HOMOLOG, CHLOROPLASTIC"/>
    <property type="match status" value="1"/>
</dbReference>
<dbReference type="OMA" id="KIWLGFT"/>
<reference evidence="3" key="1">
    <citation type="journal article" date="2013" name="Science">
        <title>The Amborella genome and the evolution of flowering plants.</title>
        <authorList>
            <consortium name="Amborella Genome Project"/>
        </authorList>
    </citation>
    <scope>NUCLEOTIDE SEQUENCE [LARGE SCALE GENOMIC DNA]</scope>
</reference>
<dbReference type="OrthoDB" id="838682at2759"/>
<gene>
    <name evidence="2" type="ORF">AMTR_s00038p00208310</name>
</gene>
<proteinExistence type="predicted"/>
<feature type="domain" description="PORR" evidence="1">
    <location>
        <begin position="77"/>
        <end position="395"/>
    </location>
</feature>
<dbReference type="PANTHER" id="PTHR31476:SF14">
    <property type="entry name" value="OS09G0473400 PROTEIN"/>
    <property type="match status" value="1"/>
</dbReference>
<dbReference type="AlphaFoldDB" id="U5CZV5"/>
<name>U5CZV5_AMBTC</name>
<dbReference type="eggNOG" id="ENOG502QUDX">
    <property type="taxonomic scope" value="Eukaryota"/>
</dbReference>
<dbReference type="EMBL" id="KI392532">
    <property type="protein sequence ID" value="ERN14662.1"/>
    <property type="molecule type" value="Genomic_DNA"/>
</dbReference>
<dbReference type="GO" id="GO:0006979">
    <property type="term" value="P:response to oxidative stress"/>
    <property type="evidence" value="ECO:0007669"/>
    <property type="project" value="EnsemblPlants"/>
</dbReference>
<accession>U5CZV5</accession>
<evidence type="ECO:0000259" key="1">
    <source>
        <dbReference type="Pfam" id="PF11955"/>
    </source>
</evidence>
<dbReference type="Proteomes" id="UP000017836">
    <property type="component" value="Unassembled WGS sequence"/>
</dbReference>
<evidence type="ECO:0000313" key="3">
    <source>
        <dbReference type="Proteomes" id="UP000017836"/>
    </source>
</evidence>
<dbReference type="InterPro" id="IPR021099">
    <property type="entry name" value="PORR_domain"/>
</dbReference>
<dbReference type="InterPro" id="IPR045040">
    <property type="entry name" value="PORR_fam"/>
</dbReference>
<dbReference type="Pfam" id="PF11955">
    <property type="entry name" value="PORR"/>
    <property type="match status" value="1"/>
</dbReference>
<keyword evidence="3" id="KW-1185">Reference proteome</keyword>
<organism evidence="2 3">
    <name type="scientific">Amborella trichopoda</name>
    <dbReference type="NCBI Taxonomy" id="13333"/>
    <lineage>
        <taxon>Eukaryota</taxon>
        <taxon>Viridiplantae</taxon>
        <taxon>Streptophyta</taxon>
        <taxon>Embryophyta</taxon>
        <taxon>Tracheophyta</taxon>
        <taxon>Spermatophyta</taxon>
        <taxon>Magnoliopsida</taxon>
        <taxon>Amborellales</taxon>
        <taxon>Amborellaceae</taxon>
        <taxon>Amborella</taxon>
    </lineage>
</organism>
<evidence type="ECO:0000313" key="2">
    <source>
        <dbReference type="EMBL" id="ERN14662.1"/>
    </source>
</evidence>
<sequence length="413" mass="48215">MVRFTHYNFTFRTLTLTTIISLFSSSSLKNGVHSSPLPLKLFQNPTFSSSNNIHKKKKKKKKKESARTMMVQPLLQRNDVLEAIVERDSCFRFLTRTKDFLSKQPEQVLQLDEAGKMHRDLGFPRGRKVARSIERHPSLLQFHRHTDNKMWFGFTPLMEDLLEEEKKIMDSMEKSRVNVVRKLLMMSSKKRLAMSKINHCRHLFGIPDDFRDRVHGYPKYFRVVQEGEKRVLELTSWDSSLSISALESEFMVDEDKVKKAFTFPVPHGKHLNLGKEGTKKLNMLNFLPLVSPYSDGSGLKLWSIEAEKYRLGVIHEFLSLTLEKRASIHHLVEFKEEFNLTKHTYHMLLIQPRTFYLAGTEMNWTVFLKDAYDENGLIEKDPQVLFNEKLYRYAGIGKGTKEGRIVEPAHEAY</sequence>